<protein>
    <submittedName>
        <fullName evidence="1">Uncharacterized protein</fullName>
    </submittedName>
</protein>
<evidence type="ECO:0000313" key="2">
    <source>
        <dbReference type="Proteomes" id="UP000460317"/>
    </source>
</evidence>
<dbReference type="Proteomes" id="UP000460317">
    <property type="component" value="Unassembled WGS sequence"/>
</dbReference>
<dbReference type="RefSeq" id="WP_238618391.1">
    <property type="nucleotide sequence ID" value="NZ_CP103375.1"/>
</dbReference>
<name>A0A7J5JJ93_BACT4</name>
<dbReference type="AlphaFoldDB" id="A0A7J5JJ93"/>
<gene>
    <name evidence="1" type="ORF">GAN93_13270</name>
</gene>
<sequence length="87" mass="9778">MSTINSCIDFLFLVADNSIPANVKDYSAKMTTAKRNLFYYGTTQENELFDSLLLQLDNGVERDLVLGTVSKLQDILKNSVRKSLKLS</sequence>
<proteinExistence type="predicted"/>
<organism evidence="1 2">
    <name type="scientific">Bacteroides thetaiotaomicron</name>
    <dbReference type="NCBI Taxonomy" id="818"/>
    <lineage>
        <taxon>Bacteria</taxon>
        <taxon>Pseudomonadati</taxon>
        <taxon>Bacteroidota</taxon>
        <taxon>Bacteroidia</taxon>
        <taxon>Bacteroidales</taxon>
        <taxon>Bacteroidaceae</taxon>
        <taxon>Bacteroides</taxon>
    </lineage>
</organism>
<reference evidence="1 2" key="1">
    <citation type="journal article" date="2019" name="Nat. Med.">
        <title>A library of human gut bacterial isolates paired with longitudinal multiomics data enables mechanistic microbiome research.</title>
        <authorList>
            <person name="Poyet M."/>
            <person name="Groussin M."/>
            <person name="Gibbons S.M."/>
            <person name="Avila-Pacheco J."/>
            <person name="Jiang X."/>
            <person name="Kearney S.M."/>
            <person name="Perrotta A.R."/>
            <person name="Berdy B."/>
            <person name="Zhao S."/>
            <person name="Lieberman T.D."/>
            <person name="Swanson P.K."/>
            <person name="Smith M."/>
            <person name="Roesemann S."/>
            <person name="Alexander J.E."/>
            <person name="Rich S.A."/>
            <person name="Livny J."/>
            <person name="Vlamakis H."/>
            <person name="Clish C."/>
            <person name="Bullock K."/>
            <person name="Deik A."/>
            <person name="Scott J."/>
            <person name="Pierce K.A."/>
            <person name="Xavier R.J."/>
            <person name="Alm E.J."/>
        </authorList>
    </citation>
    <scope>NUCLEOTIDE SEQUENCE [LARGE SCALE GENOMIC DNA]</scope>
    <source>
        <strain evidence="1 2">BIOML-A165</strain>
    </source>
</reference>
<evidence type="ECO:0000313" key="1">
    <source>
        <dbReference type="EMBL" id="KAB4451451.1"/>
    </source>
</evidence>
<accession>A0A7J5JJ93</accession>
<dbReference type="EMBL" id="WCSB01000011">
    <property type="protein sequence ID" value="KAB4451451.1"/>
    <property type="molecule type" value="Genomic_DNA"/>
</dbReference>
<comment type="caution">
    <text evidence="1">The sequence shown here is derived from an EMBL/GenBank/DDBJ whole genome shotgun (WGS) entry which is preliminary data.</text>
</comment>